<dbReference type="EMBL" id="JANBUN010002669">
    <property type="protein sequence ID" value="KAJ2793992.1"/>
    <property type="molecule type" value="Genomic_DNA"/>
</dbReference>
<accession>A0ACC1KS58</accession>
<dbReference type="Proteomes" id="UP001140087">
    <property type="component" value="Unassembled WGS sequence"/>
</dbReference>
<feature type="non-terminal residue" evidence="1">
    <location>
        <position position="1"/>
    </location>
</feature>
<proteinExistence type="predicted"/>
<name>A0ACC1KS58_9FUNG</name>
<keyword evidence="2" id="KW-1185">Reference proteome</keyword>
<protein>
    <submittedName>
        <fullName evidence="1">Uncharacterized protein</fullName>
    </submittedName>
</protein>
<reference evidence="1" key="1">
    <citation type="submission" date="2022-07" db="EMBL/GenBank/DDBJ databases">
        <title>Phylogenomic reconstructions and comparative analyses of Kickxellomycotina fungi.</title>
        <authorList>
            <person name="Reynolds N.K."/>
            <person name="Stajich J.E."/>
            <person name="Barry K."/>
            <person name="Grigoriev I.V."/>
            <person name="Crous P."/>
            <person name="Smith M.E."/>
        </authorList>
    </citation>
    <scope>NUCLEOTIDE SEQUENCE</scope>
    <source>
        <strain evidence="1">BCRC 34780</strain>
    </source>
</reference>
<comment type="caution">
    <text evidence="1">The sequence shown here is derived from an EMBL/GenBank/DDBJ whole genome shotgun (WGS) entry which is preliminary data.</text>
</comment>
<gene>
    <name evidence="1" type="ORF">H4R21_005678</name>
</gene>
<evidence type="ECO:0000313" key="1">
    <source>
        <dbReference type="EMBL" id="KAJ2793992.1"/>
    </source>
</evidence>
<sequence length="459" mass="50967">TIYRLSAKHPASTMVAAALQLIAEQGHQTEMAALNSASLHTHVFCSLLAECVESLSGVDEESLEERLQELLGAACQREQTYFVAQYVLRNTRERVGRAAVGLQRIGQELESHMLQKYSYPQLAVHMRVLLEGLVVGGSDRVANAAASIIQSSYAAPGDVTALYNAYHGALLENRQPPAVHILRNERVLQPILAQAFGCLWGASAQNQRPELVSKYMWLLAYAALCPGGRAMDGADKERLQQLVAQMKVMREELPIHPIQTHLNRVIPKVLEWIGDPLLARVVLLWIQDVVTFDSYTYYSMYFHSSGVPVPLLLLEEIAFRHPLLKPLVLATYQGSFESRVPGFSLEKQLQLQKVVINRMAVLVQLDYAPPVLNYFCAMASQIDESVLVYFLHRTLAQFEAPYPDAFAAPMLQIAERVIDAIKASKEKEVATIREFLAGVDSDQARSLHAALPPETVLAG</sequence>
<organism evidence="1 2">
    <name type="scientific">Coemansia helicoidea</name>
    <dbReference type="NCBI Taxonomy" id="1286919"/>
    <lineage>
        <taxon>Eukaryota</taxon>
        <taxon>Fungi</taxon>
        <taxon>Fungi incertae sedis</taxon>
        <taxon>Zoopagomycota</taxon>
        <taxon>Kickxellomycotina</taxon>
        <taxon>Kickxellomycetes</taxon>
        <taxon>Kickxellales</taxon>
        <taxon>Kickxellaceae</taxon>
        <taxon>Coemansia</taxon>
    </lineage>
</organism>
<evidence type="ECO:0000313" key="2">
    <source>
        <dbReference type="Proteomes" id="UP001140087"/>
    </source>
</evidence>